<dbReference type="EMBL" id="CP023692">
    <property type="protein sequence ID" value="QEV49174.1"/>
    <property type="molecule type" value="Genomic_DNA"/>
</dbReference>
<keyword evidence="2" id="KW-1185">Reference proteome</keyword>
<organism evidence="1 2">
    <name type="scientific">Streptomyces vinaceus</name>
    <dbReference type="NCBI Taxonomy" id="1960"/>
    <lineage>
        <taxon>Bacteria</taxon>
        <taxon>Bacillati</taxon>
        <taxon>Actinomycetota</taxon>
        <taxon>Actinomycetes</taxon>
        <taxon>Kitasatosporales</taxon>
        <taxon>Streptomycetaceae</taxon>
        <taxon>Streptomyces</taxon>
    </lineage>
</organism>
<dbReference type="Proteomes" id="UP000325563">
    <property type="component" value="Chromosome"/>
</dbReference>
<gene>
    <name evidence="1" type="ORF">CP980_32520</name>
</gene>
<evidence type="ECO:0000313" key="1">
    <source>
        <dbReference type="EMBL" id="QEV49174.1"/>
    </source>
</evidence>
<dbReference type="RefSeq" id="WP_150529788.1">
    <property type="nucleotide sequence ID" value="NZ_BNBW01000016.1"/>
</dbReference>
<reference evidence="1 2" key="1">
    <citation type="submission" date="2017-09" db="EMBL/GenBank/DDBJ databases">
        <authorList>
            <person name="Lee N."/>
            <person name="Cho B.-K."/>
        </authorList>
    </citation>
    <scope>NUCLEOTIDE SEQUENCE [LARGE SCALE GENOMIC DNA]</scope>
    <source>
        <strain evidence="1 2">ATCC 27476</strain>
    </source>
</reference>
<name>A0A5J6JKR5_STRVI</name>
<sequence length="90" mass="9330">MHPPSRLLRLSAPVELLSLSVLLVNVAFLHQEAVASAIGPLHGCAYLIALIAAAREAGPDRTVTLLAVIPGIGGMLALRRLAAPARTAPH</sequence>
<dbReference type="AlphaFoldDB" id="A0A5J6JKR5"/>
<protein>
    <submittedName>
        <fullName evidence="1">DUF3817 domain-containing protein</fullName>
    </submittedName>
</protein>
<dbReference type="GeneID" id="95615266"/>
<proteinExistence type="predicted"/>
<accession>A0A5J6JKR5</accession>
<evidence type="ECO:0000313" key="2">
    <source>
        <dbReference type="Proteomes" id="UP000325563"/>
    </source>
</evidence>
<dbReference type="KEGG" id="svn:CP980_32520"/>